<keyword evidence="2" id="KW-0808">Transferase</keyword>
<keyword evidence="1" id="KW-0812">Transmembrane</keyword>
<comment type="caution">
    <text evidence="2">The sequence shown here is derived from an EMBL/GenBank/DDBJ whole genome shotgun (WGS) entry which is preliminary data.</text>
</comment>
<dbReference type="GO" id="GO:0016301">
    <property type="term" value="F:kinase activity"/>
    <property type="evidence" value="ECO:0007669"/>
    <property type="project" value="UniProtKB-KW"/>
</dbReference>
<evidence type="ECO:0000256" key="1">
    <source>
        <dbReference type="SAM" id="Phobius"/>
    </source>
</evidence>
<proteinExistence type="predicted"/>
<accession>K1U3D5</accession>
<keyword evidence="1" id="KW-0472">Membrane</keyword>
<dbReference type="EMBL" id="AJWY01001476">
    <property type="protein sequence ID" value="EKC79727.1"/>
    <property type="molecule type" value="Genomic_DNA"/>
</dbReference>
<keyword evidence="1" id="KW-1133">Transmembrane helix</keyword>
<name>K1U3D5_9ZZZZ</name>
<dbReference type="AlphaFoldDB" id="K1U3D5"/>
<protein>
    <submittedName>
        <fullName evidence="2">PAS/PAC sensor signal transduction histidine kinase</fullName>
    </submittedName>
</protein>
<organism evidence="2">
    <name type="scientific">human gut metagenome</name>
    <dbReference type="NCBI Taxonomy" id="408170"/>
    <lineage>
        <taxon>unclassified sequences</taxon>
        <taxon>metagenomes</taxon>
        <taxon>organismal metagenomes</taxon>
    </lineage>
</organism>
<sequence>MCRAKKEENNGAAPLRSVSGEVFATFASLLLVALVLMCMLQTGLSCAYFAQERKSALTAVLDGATAMAETYASEGNIVTLPGGDNELVERAKTGFELFNTSSDALVFVADRDGNILMHTGKDV</sequence>
<gene>
    <name evidence="2" type="ORF">LEA_02138</name>
</gene>
<feature type="non-terminal residue" evidence="2">
    <location>
        <position position="123"/>
    </location>
</feature>
<reference evidence="2" key="1">
    <citation type="journal article" date="2013" name="Environ. Microbiol.">
        <title>Microbiota from the distal guts of lean and obese adolescents exhibit partial functional redundancy besides clear differences in community structure.</title>
        <authorList>
            <person name="Ferrer M."/>
            <person name="Ruiz A."/>
            <person name="Lanza F."/>
            <person name="Haange S.B."/>
            <person name="Oberbach A."/>
            <person name="Till H."/>
            <person name="Bargiela R."/>
            <person name="Campoy C."/>
            <person name="Segura M.T."/>
            <person name="Richter M."/>
            <person name="von Bergen M."/>
            <person name="Seifert J."/>
            <person name="Suarez A."/>
        </authorList>
    </citation>
    <scope>NUCLEOTIDE SEQUENCE</scope>
</reference>
<keyword evidence="2" id="KW-0418">Kinase</keyword>
<feature type="transmembrane region" description="Helical" evidence="1">
    <location>
        <begin position="23"/>
        <end position="50"/>
    </location>
</feature>
<evidence type="ECO:0000313" key="2">
    <source>
        <dbReference type="EMBL" id="EKC79727.1"/>
    </source>
</evidence>